<dbReference type="AlphaFoldDB" id="A0A1E5W3D5"/>
<dbReference type="STRING" id="888268.A0A1E5W3D5"/>
<accession>A0A1E5W3D5</accession>
<evidence type="ECO:0000313" key="1">
    <source>
        <dbReference type="EMBL" id="OEL31847.1"/>
    </source>
</evidence>
<organism evidence="1 2">
    <name type="scientific">Dichanthelium oligosanthes</name>
    <dbReference type="NCBI Taxonomy" id="888268"/>
    <lineage>
        <taxon>Eukaryota</taxon>
        <taxon>Viridiplantae</taxon>
        <taxon>Streptophyta</taxon>
        <taxon>Embryophyta</taxon>
        <taxon>Tracheophyta</taxon>
        <taxon>Spermatophyta</taxon>
        <taxon>Magnoliopsida</taxon>
        <taxon>Liliopsida</taxon>
        <taxon>Poales</taxon>
        <taxon>Poaceae</taxon>
        <taxon>PACMAD clade</taxon>
        <taxon>Panicoideae</taxon>
        <taxon>Panicodae</taxon>
        <taxon>Paniceae</taxon>
        <taxon>Dichantheliinae</taxon>
        <taxon>Dichanthelium</taxon>
    </lineage>
</organism>
<evidence type="ECO:0008006" key="3">
    <source>
        <dbReference type="Google" id="ProtNLM"/>
    </source>
</evidence>
<reference evidence="1 2" key="1">
    <citation type="submission" date="2016-09" db="EMBL/GenBank/DDBJ databases">
        <title>The draft genome of Dichanthelium oligosanthes: A C3 panicoid grass species.</title>
        <authorList>
            <person name="Studer A.J."/>
            <person name="Schnable J.C."/>
            <person name="Brutnell T.P."/>
        </authorList>
    </citation>
    <scope>NUCLEOTIDE SEQUENCE [LARGE SCALE GENOMIC DNA]</scope>
    <source>
        <strain evidence="2">cv. Kellogg 1175</strain>
        <tissue evidence="1">Leaf</tissue>
    </source>
</reference>
<proteinExistence type="predicted"/>
<comment type="caution">
    <text evidence="1">The sequence shown here is derived from an EMBL/GenBank/DDBJ whole genome shotgun (WGS) entry which is preliminary data.</text>
</comment>
<sequence>MTPATAANDHAALQCPAPLVSPALAVNPTRLAVVTPLQSVSPATMATPDPDKTYTHVNPSLPDTIMPNEELRFDSSDEAEEEFYKSYTGNAGFSVRITKTRQIVLKMSCNKQGHWNFYKPGEVRVGEKMSGGCECKAFVKAKWNKKKGYWFYERI</sequence>
<evidence type="ECO:0000313" key="2">
    <source>
        <dbReference type="Proteomes" id="UP000095767"/>
    </source>
</evidence>
<gene>
    <name evidence="1" type="ORF">BAE44_0007134</name>
</gene>
<dbReference type="EMBL" id="LWDX02022613">
    <property type="protein sequence ID" value="OEL31847.1"/>
    <property type="molecule type" value="Genomic_DNA"/>
</dbReference>
<keyword evidence="2" id="KW-1185">Reference proteome</keyword>
<dbReference type="Proteomes" id="UP000095767">
    <property type="component" value="Unassembled WGS sequence"/>
</dbReference>
<feature type="non-terminal residue" evidence="1">
    <location>
        <position position="155"/>
    </location>
</feature>
<protein>
    <recommendedName>
        <fullName evidence="3">FAR1 domain-containing protein</fullName>
    </recommendedName>
</protein>
<dbReference type="OrthoDB" id="693590at2759"/>
<name>A0A1E5W3D5_9POAL</name>